<dbReference type="InterPro" id="IPR006448">
    <property type="entry name" value="Phage_term_ssu_P27"/>
</dbReference>
<accession>A0A3P3DED4</accession>
<keyword evidence="2" id="KW-1185">Reference proteome</keyword>
<protein>
    <submittedName>
        <fullName evidence="1">Phage terminase small subunit P27 family</fullName>
    </submittedName>
</protein>
<dbReference type="Proteomes" id="UP000282125">
    <property type="component" value="Unassembled WGS sequence"/>
</dbReference>
<reference evidence="1 2" key="1">
    <citation type="submission" date="2018-11" db="EMBL/GenBank/DDBJ databases">
        <title>Gemmobacter sp. nov., YIM 102744-1 draft genome.</title>
        <authorList>
            <person name="Li G."/>
            <person name="Jiang Y."/>
        </authorList>
    </citation>
    <scope>NUCLEOTIDE SEQUENCE [LARGE SCALE GENOMIC DNA]</scope>
    <source>
        <strain evidence="1 2">YIM 102744-1</strain>
    </source>
</reference>
<dbReference type="Pfam" id="PF05119">
    <property type="entry name" value="Terminase_4"/>
    <property type="match status" value="1"/>
</dbReference>
<comment type="caution">
    <text evidence="1">The sequence shown here is derived from an EMBL/GenBank/DDBJ whole genome shotgun (WGS) entry which is preliminary data.</text>
</comment>
<gene>
    <name evidence="1" type="ORF">EG244_15950</name>
</gene>
<evidence type="ECO:0000313" key="2">
    <source>
        <dbReference type="Proteomes" id="UP000282125"/>
    </source>
</evidence>
<dbReference type="AlphaFoldDB" id="A0A3P3DED4"/>
<proteinExistence type="predicted"/>
<dbReference type="EMBL" id="RRAZ01000028">
    <property type="protein sequence ID" value="RRH72006.1"/>
    <property type="molecule type" value="Genomic_DNA"/>
</dbReference>
<dbReference type="OrthoDB" id="6010489at2"/>
<evidence type="ECO:0000313" key="1">
    <source>
        <dbReference type="EMBL" id="RRH72006.1"/>
    </source>
</evidence>
<name>A0A3P3DED4_9RHOB</name>
<sequence length="170" mass="18084">MGVTFLRVQNENIFLEVGMAGRKRKPDHLKVVSGTAQKSRMNPQAPAANKGCAVAPAWLSGRAAEIFDQISGTLHGMGIASPDDMHALAICASRLEEIEILTIVVEDEGRTYTSDGGLVKARPEVSMRNEAMRHAQSLLAEFGLTPSARSKVSAGKAPEANPFAGLDDAI</sequence>
<dbReference type="RefSeq" id="WP_124966177.1">
    <property type="nucleotide sequence ID" value="NZ_RRAZ01000028.1"/>
</dbReference>
<dbReference type="NCBIfam" id="TIGR01558">
    <property type="entry name" value="sm_term_P27"/>
    <property type="match status" value="1"/>
</dbReference>
<organism evidence="1 2">
    <name type="scientific">Falsigemmobacter faecalis</name>
    <dbReference type="NCBI Taxonomy" id="2488730"/>
    <lineage>
        <taxon>Bacteria</taxon>
        <taxon>Pseudomonadati</taxon>
        <taxon>Pseudomonadota</taxon>
        <taxon>Alphaproteobacteria</taxon>
        <taxon>Rhodobacterales</taxon>
        <taxon>Paracoccaceae</taxon>
        <taxon>Falsigemmobacter</taxon>
    </lineage>
</organism>